<dbReference type="AlphaFoldDB" id="A0AAN6SWJ7"/>
<feature type="non-terminal residue" evidence="2">
    <location>
        <position position="584"/>
    </location>
</feature>
<evidence type="ECO:0000259" key="1">
    <source>
        <dbReference type="Pfam" id="PF06985"/>
    </source>
</evidence>
<keyword evidence="3" id="KW-1185">Reference proteome</keyword>
<protein>
    <submittedName>
        <fullName evidence="2">Heterokaryon incompatibility protein-domain-containing protein</fullName>
    </submittedName>
</protein>
<feature type="domain" description="Heterokaryon incompatibility" evidence="1">
    <location>
        <begin position="61"/>
        <end position="199"/>
    </location>
</feature>
<dbReference type="PANTHER" id="PTHR24148">
    <property type="entry name" value="ANKYRIN REPEAT DOMAIN-CONTAINING PROTEIN 39 HOMOLOG-RELATED"/>
    <property type="match status" value="1"/>
</dbReference>
<dbReference type="InterPro" id="IPR010730">
    <property type="entry name" value="HET"/>
</dbReference>
<name>A0AAN6SWJ7_9PEZI</name>
<dbReference type="PANTHER" id="PTHR24148:SF64">
    <property type="entry name" value="HETEROKARYON INCOMPATIBILITY DOMAIN-CONTAINING PROTEIN"/>
    <property type="match status" value="1"/>
</dbReference>
<dbReference type="Pfam" id="PF06985">
    <property type="entry name" value="HET"/>
    <property type="match status" value="1"/>
</dbReference>
<gene>
    <name evidence="2" type="ORF">C8A01DRAFT_11747</name>
</gene>
<comment type="caution">
    <text evidence="2">The sequence shown here is derived from an EMBL/GenBank/DDBJ whole genome shotgun (WGS) entry which is preliminary data.</text>
</comment>
<proteinExistence type="predicted"/>
<dbReference type="Proteomes" id="UP001303115">
    <property type="component" value="Unassembled WGS sequence"/>
</dbReference>
<evidence type="ECO:0000313" key="3">
    <source>
        <dbReference type="Proteomes" id="UP001303115"/>
    </source>
</evidence>
<dbReference type="EMBL" id="MU854316">
    <property type="protein sequence ID" value="KAK4044900.1"/>
    <property type="molecule type" value="Genomic_DNA"/>
</dbReference>
<evidence type="ECO:0000313" key="2">
    <source>
        <dbReference type="EMBL" id="KAK4044900.1"/>
    </source>
</evidence>
<dbReference type="InterPro" id="IPR052895">
    <property type="entry name" value="HetReg/Transcr_Mod"/>
</dbReference>
<sequence length="584" mass="65060">MGDQVPPQDDASTDQHLTPNAIYTPLSKDEIRLAVLRGCSDHKEAISISLITSRWSPSQQYEALSYAWGDQAIREWIWVDSAPPRLCPVTQNLHAALQHLRRRDSDRVLWIDALCIDQANLEEKEQQVGRMDRIYQAARNVCVWLGPGTHESDSAMAAVPRLLGSIWNPSSHAYGGYDWELFARLLQRDWFSRRWVVQEIALAKEATVLCGNKEVSWDDFSDVISLYGSRQADAWSSTSASADARGLGASTLSFLAANALRKDGQGNILERRWSLEDLLALLPMFHAQKSHDAVYSVLSVTSDDNPFKCIDYSRPQTELFVEVFKRIADSSNSLDMMFRPWAPDTPGARLPSFIAPASRHPYIRDANGLYERRNADSLVGAPRRPIYAATRPPLASSPLLTLPVVARGWGSDIKSGAPHDSRDDSRTRSDYTLAAKGVFCCFISELSDVCENGVIPRSWLETWRQHQADGQMADLWRVLVAGRSRDGTAAPNWFRRAFASVFSPGESRDGSGLDLPAMLKTAPPSNMADFLRRVSSCVWGRRFLVSTEERAGYFGLVPREAAPGDRICLLEGCSVPVVFRGESI</sequence>
<reference evidence="3" key="1">
    <citation type="journal article" date="2023" name="Mol. Phylogenet. Evol.">
        <title>Genome-scale phylogeny and comparative genomics of the fungal order Sordariales.</title>
        <authorList>
            <person name="Hensen N."/>
            <person name="Bonometti L."/>
            <person name="Westerberg I."/>
            <person name="Brannstrom I.O."/>
            <person name="Guillou S."/>
            <person name="Cros-Aarteil S."/>
            <person name="Calhoun S."/>
            <person name="Haridas S."/>
            <person name="Kuo A."/>
            <person name="Mondo S."/>
            <person name="Pangilinan J."/>
            <person name="Riley R."/>
            <person name="LaButti K."/>
            <person name="Andreopoulos B."/>
            <person name="Lipzen A."/>
            <person name="Chen C."/>
            <person name="Yan M."/>
            <person name="Daum C."/>
            <person name="Ng V."/>
            <person name="Clum A."/>
            <person name="Steindorff A."/>
            <person name="Ohm R.A."/>
            <person name="Martin F."/>
            <person name="Silar P."/>
            <person name="Natvig D.O."/>
            <person name="Lalanne C."/>
            <person name="Gautier V."/>
            <person name="Ament-Velasquez S.L."/>
            <person name="Kruys A."/>
            <person name="Hutchinson M.I."/>
            <person name="Powell A.J."/>
            <person name="Barry K."/>
            <person name="Miller A.N."/>
            <person name="Grigoriev I.V."/>
            <person name="Debuchy R."/>
            <person name="Gladieux P."/>
            <person name="Hiltunen Thoren M."/>
            <person name="Johannesson H."/>
        </authorList>
    </citation>
    <scope>NUCLEOTIDE SEQUENCE [LARGE SCALE GENOMIC DNA]</scope>
    <source>
        <strain evidence="3">CBS 284.82</strain>
    </source>
</reference>
<organism evidence="2 3">
    <name type="scientific">Parachaetomium inaequale</name>
    <dbReference type="NCBI Taxonomy" id="2588326"/>
    <lineage>
        <taxon>Eukaryota</taxon>
        <taxon>Fungi</taxon>
        <taxon>Dikarya</taxon>
        <taxon>Ascomycota</taxon>
        <taxon>Pezizomycotina</taxon>
        <taxon>Sordariomycetes</taxon>
        <taxon>Sordariomycetidae</taxon>
        <taxon>Sordariales</taxon>
        <taxon>Chaetomiaceae</taxon>
        <taxon>Parachaetomium</taxon>
    </lineage>
</organism>
<accession>A0AAN6SWJ7</accession>